<dbReference type="AlphaFoldDB" id="A0AAV5UET6"/>
<evidence type="ECO:0000313" key="1">
    <source>
        <dbReference type="EMBL" id="GMT05465.1"/>
    </source>
</evidence>
<protein>
    <submittedName>
        <fullName evidence="1">Uncharacterized protein</fullName>
    </submittedName>
</protein>
<reference evidence="1" key="1">
    <citation type="submission" date="2023-10" db="EMBL/GenBank/DDBJ databases">
        <title>Genome assembly of Pristionchus species.</title>
        <authorList>
            <person name="Yoshida K."/>
            <person name="Sommer R.J."/>
        </authorList>
    </citation>
    <scope>NUCLEOTIDE SEQUENCE</scope>
    <source>
        <strain evidence="1">RS0144</strain>
    </source>
</reference>
<dbReference type="Proteomes" id="UP001432027">
    <property type="component" value="Unassembled WGS sequence"/>
</dbReference>
<name>A0AAV5UET6_9BILA</name>
<organism evidence="1 2">
    <name type="scientific">Pristionchus entomophagus</name>
    <dbReference type="NCBI Taxonomy" id="358040"/>
    <lineage>
        <taxon>Eukaryota</taxon>
        <taxon>Metazoa</taxon>
        <taxon>Ecdysozoa</taxon>
        <taxon>Nematoda</taxon>
        <taxon>Chromadorea</taxon>
        <taxon>Rhabditida</taxon>
        <taxon>Rhabditina</taxon>
        <taxon>Diplogasteromorpha</taxon>
        <taxon>Diplogasteroidea</taxon>
        <taxon>Neodiplogasteridae</taxon>
        <taxon>Pristionchus</taxon>
    </lineage>
</organism>
<keyword evidence="2" id="KW-1185">Reference proteome</keyword>
<gene>
    <name evidence="1" type="ORF">PENTCL1PPCAC_27639</name>
</gene>
<sequence length="162" mass="18447">MLDVLAATTPLAECVCQVLPIAHRFEDKELLSDCEYTVLDTTADLGELLLLTDRYGLGRIWSVRIFKLRLSGSKQMMKGIRDLRNSPHWEEFSDDLKPVQQLQQLQPLPHQPLHPVQHLHQQAAAPPRQPLHLLLQHQLDVEVPPNYFPPEFAAAAGIDIPW</sequence>
<comment type="caution">
    <text evidence="1">The sequence shown here is derived from an EMBL/GenBank/DDBJ whole genome shotgun (WGS) entry which is preliminary data.</text>
</comment>
<evidence type="ECO:0000313" key="2">
    <source>
        <dbReference type="Proteomes" id="UP001432027"/>
    </source>
</evidence>
<proteinExistence type="predicted"/>
<dbReference type="EMBL" id="BTSX01000006">
    <property type="protein sequence ID" value="GMT05465.1"/>
    <property type="molecule type" value="Genomic_DNA"/>
</dbReference>
<accession>A0AAV5UET6</accession>